<evidence type="ECO:0000313" key="1">
    <source>
        <dbReference type="EMBL" id="GIL62741.1"/>
    </source>
</evidence>
<protein>
    <submittedName>
        <fullName evidence="1">Uncharacterized protein</fullName>
    </submittedName>
</protein>
<sequence>MALKNVSRGHQNARPAFCPVIRPSVPVQPSLGRREVLQLGIAVPLLTSAPAFADILEAQTPGNNAAVATVSVPVAPRPAEVFLDLEFQVVPPASFKFVDTQPVYDPNRESRPLSAPLSKAIRQWLPFRGGEAYTS</sequence>
<name>A0A8J4BIC7_9CHLO</name>
<comment type="caution">
    <text evidence="1">The sequence shown here is derived from an EMBL/GenBank/DDBJ whole genome shotgun (WGS) entry which is preliminary data.</text>
</comment>
<organism evidence="1 2">
    <name type="scientific">Volvox africanus</name>
    <dbReference type="NCBI Taxonomy" id="51714"/>
    <lineage>
        <taxon>Eukaryota</taxon>
        <taxon>Viridiplantae</taxon>
        <taxon>Chlorophyta</taxon>
        <taxon>core chlorophytes</taxon>
        <taxon>Chlorophyceae</taxon>
        <taxon>CS clade</taxon>
        <taxon>Chlamydomonadales</taxon>
        <taxon>Volvocaceae</taxon>
        <taxon>Volvox</taxon>
    </lineage>
</organism>
<evidence type="ECO:0000313" key="2">
    <source>
        <dbReference type="Proteomes" id="UP000747399"/>
    </source>
</evidence>
<gene>
    <name evidence="1" type="ORF">Vafri_16921</name>
</gene>
<dbReference type="EMBL" id="BNCO01000053">
    <property type="protein sequence ID" value="GIL62741.1"/>
    <property type="molecule type" value="Genomic_DNA"/>
</dbReference>
<proteinExistence type="predicted"/>
<accession>A0A8J4BIC7</accession>
<reference evidence="1" key="1">
    <citation type="journal article" date="2021" name="Proc. Natl. Acad. Sci. U.S.A.">
        <title>Three genomes in the algal genus Volvox reveal the fate of a haploid sex-determining region after a transition to homothallism.</title>
        <authorList>
            <person name="Yamamoto K."/>
            <person name="Hamaji T."/>
            <person name="Kawai-Toyooka H."/>
            <person name="Matsuzaki R."/>
            <person name="Takahashi F."/>
            <person name="Nishimura Y."/>
            <person name="Kawachi M."/>
            <person name="Noguchi H."/>
            <person name="Minakuchi Y."/>
            <person name="Umen J.G."/>
            <person name="Toyoda A."/>
            <person name="Nozaki H."/>
        </authorList>
    </citation>
    <scope>NUCLEOTIDE SEQUENCE</scope>
    <source>
        <strain evidence="1">NIES-3780</strain>
    </source>
</reference>
<keyword evidence="2" id="KW-1185">Reference proteome</keyword>
<dbReference type="Proteomes" id="UP000747399">
    <property type="component" value="Unassembled WGS sequence"/>
</dbReference>
<dbReference type="AlphaFoldDB" id="A0A8J4BIC7"/>